<dbReference type="EMBL" id="JAULBC010000002">
    <property type="protein sequence ID" value="MEX6687291.1"/>
    <property type="molecule type" value="Genomic_DNA"/>
</dbReference>
<dbReference type="InterPro" id="IPR006626">
    <property type="entry name" value="PbH1"/>
</dbReference>
<dbReference type="InterPro" id="IPR011050">
    <property type="entry name" value="Pectin_lyase_fold/virulence"/>
</dbReference>
<dbReference type="Pfam" id="PF23763">
    <property type="entry name" value="Beta-barrel_GLAA-B_I"/>
    <property type="match status" value="1"/>
</dbReference>
<evidence type="ECO:0000256" key="6">
    <source>
        <dbReference type="ARBA" id="ARBA00023295"/>
    </source>
</evidence>
<dbReference type="InterPro" id="IPR012334">
    <property type="entry name" value="Pectin_lyas_fold"/>
</dbReference>
<dbReference type="Pfam" id="PF23764">
    <property type="entry name" value="Beta-barrel_GLAA-B_II"/>
    <property type="match status" value="1"/>
</dbReference>
<dbReference type="SMART" id="SM00710">
    <property type="entry name" value="PbH1"/>
    <property type="match status" value="6"/>
</dbReference>
<evidence type="ECO:0000256" key="5">
    <source>
        <dbReference type="ARBA" id="ARBA00022801"/>
    </source>
</evidence>
<proteinExistence type="predicted"/>
<comment type="caution">
    <text evidence="10">The sequence shown here is derived from an EMBL/GenBank/DDBJ whole genome shotgun (WGS) entry which is preliminary data.</text>
</comment>
<feature type="domain" description="Right handed beta helix" evidence="7">
    <location>
        <begin position="416"/>
        <end position="575"/>
    </location>
</feature>
<keyword evidence="6" id="KW-0326">Glycosidase</keyword>
<feature type="domain" description="GLAA-B beta-barrel" evidence="9">
    <location>
        <begin position="344"/>
        <end position="410"/>
    </location>
</feature>
<evidence type="ECO:0000256" key="3">
    <source>
        <dbReference type="ARBA" id="ARBA00022729"/>
    </source>
</evidence>
<dbReference type="InterPro" id="IPR056441">
    <property type="entry name" value="Beta-barrel_GLAA-B_II"/>
</dbReference>
<protein>
    <submittedName>
        <fullName evidence="10">Right-handed parallel beta-helix repeat-containing protein</fullName>
    </submittedName>
</protein>
<comment type="catalytic activity">
    <reaction evidence="1">
        <text>Hydrolysis of terminal, non-reducing alpha-D-galactose residues in alpha-D-galactosides, including galactose oligosaccharides, galactomannans and galactolipids.</text>
        <dbReference type="EC" id="3.2.1.22"/>
    </reaction>
</comment>
<dbReference type="RefSeq" id="WP_369328695.1">
    <property type="nucleotide sequence ID" value="NZ_JAULBC010000002.1"/>
</dbReference>
<dbReference type="InterPro" id="IPR039448">
    <property type="entry name" value="Beta_helix"/>
</dbReference>
<keyword evidence="11" id="KW-1185">Reference proteome</keyword>
<reference evidence="10 11" key="1">
    <citation type="submission" date="2023-07" db="EMBL/GenBank/DDBJ databases">
        <authorList>
            <person name="Lian W.-H."/>
        </authorList>
    </citation>
    <scope>NUCLEOTIDE SEQUENCE [LARGE SCALE GENOMIC DNA]</scope>
    <source>
        <strain evidence="10 11">SYSU DXS3180</strain>
    </source>
</reference>
<keyword evidence="4" id="KW-0677">Repeat</keyword>
<evidence type="ECO:0000259" key="7">
    <source>
        <dbReference type="Pfam" id="PF13229"/>
    </source>
</evidence>
<dbReference type="Pfam" id="PF13229">
    <property type="entry name" value="Beta_helix"/>
    <property type="match status" value="1"/>
</dbReference>
<comment type="catalytic activity">
    <reaction evidence="2">
        <text>Hydrolysis of terminal, non-reducing branched (1-&gt;3)-alpha-D-galactosidic residues, producing free D-galactose.</text>
        <dbReference type="EC" id="3.2.1.n1"/>
    </reaction>
</comment>
<sequence>MRLLTLVIAIGLFPFLLNAQVIDVTGFGVRPDSYEDATQGVQRAIEACRNKPGAVLSFPKGRYDFWPTKAQQRNYYISNTSSEEECPSKIKNIGLLFENMQDLTIEGNGSVFMFHGKMITWALDHCDKIRLQNIHVDFERPSMSEMTFKEVNDTVIIAAIHPDSKFDIRNDTLTWYGEEWRTNHFHAILVDDEKGMETYSSWGPFLKSKATIIAPFTVKFSGDFSKNKFAKGQVLTVRDPVRDHVGAFINQSKNINLYNVNMHYMHGLGIVAQFSENLHYDSVTVAPTEKSGRMIAAFADGAHFSGCKGDILLERCHFKGLHDDPVNVHGTHLQITKIINPTSVIVRFMHPQTYGMEAFFKSDSVALVHSPSLQIYGYNIVTNAKLISEKEMKVDLSGPLTAATKIGDCLENITCTPNLTVRNCRFERTNTRGLLVTTRGKVVIENNVFFRTGMHAILIANDATSWFESGPVQDVLIRNNTFEDCGYNSGEGNYTIAIAPENHQPADKYWVHKNIRIENNTFKVYDYPVLTARSTNGLSFVNNTILNTGFLPAKAHRASIVTNACTNVNIKANRFEWPQDPVINRQNMKASDLHSDIK</sequence>
<evidence type="ECO:0000313" key="10">
    <source>
        <dbReference type="EMBL" id="MEX6687291.1"/>
    </source>
</evidence>
<dbReference type="InterPro" id="IPR057275">
    <property type="entry name" value="Beta-barrel_GLAA-B_I"/>
</dbReference>
<dbReference type="Proteomes" id="UP001560573">
    <property type="component" value="Unassembled WGS sequence"/>
</dbReference>
<organism evidence="10 11">
    <name type="scientific">Danxiaibacter flavus</name>
    <dbReference type="NCBI Taxonomy" id="3049108"/>
    <lineage>
        <taxon>Bacteria</taxon>
        <taxon>Pseudomonadati</taxon>
        <taxon>Bacteroidota</taxon>
        <taxon>Chitinophagia</taxon>
        <taxon>Chitinophagales</taxon>
        <taxon>Chitinophagaceae</taxon>
        <taxon>Danxiaibacter</taxon>
    </lineage>
</organism>
<evidence type="ECO:0000256" key="4">
    <source>
        <dbReference type="ARBA" id="ARBA00022737"/>
    </source>
</evidence>
<evidence type="ECO:0000259" key="8">
    <source>
        <dbReference type="Pfam" id="PF23763"/>
    </source>
</evidence>
<gene>
    <name evidence="10" type="ORF">QTN47_07280</name>
</gene>
<feature type="domain" description="GLAA-B beta-barrel" evidence="8">
    <location>
        <begin position="144"/>
        <end position="235"/>
    </location>
</feature>
<evidence type="ECO:0000313" key="11">
    <source>
        <dbReference type="Proteomes" id="UP001560573"/>
    </source>
</evidence>
<dbReference type="Gene3D" id="2.160.20.10">
    <property type="entry name" value="Single-stranded right-handed beta-helix, Pectin lyase-like"/>
    <property type="match status" value="2"/>
</dbReference>
<dbReference type="SUPFAM" id="SSF51126">
    <property type="entry name" value="Pectin lyase-like"/>
    <property type="match status" value="1"/>
</dbReference>
<evidence type="ECO:0000259" key="9">
    <source>
        <dbReference type="Pfam" id="PF23764"/>
    </source>
</evidence>
<name>A0ABV3ZBQ1_9BACT</name>
<evidence type="ECO:0000256" key="2">
    <source>
        <dbReference type="ARBA" id="ARBA00001271"/>
    </source>
</evidence>
<keyword evidence="5" id="KW-0378">Hydrolase</keyword>
<evidence type="ECO:0000256" key="1">
    <source>
        <dbReference type="ARBA" id="ARBA00001255"/>
    </source>
</evidence>
<accession>A0ABV3ZBQ1</accession>
<keyword evidence="3" id="KW-0732">Signal</keyword>